<keyword evidence="1" id="KW-1133">Transmembrane helix</keyword>
<protein>
    <submittedName>
        <fullName evidence="2">Uncharacterized protein</fullName>
    </submittedName>
</protein>
<dbReference type="Proteomes" id="UP000644610">
    <property type="component" value="Unassembled WGS sequence"/>
</dbReference>
<evidence type="ECO:0000313" key="3">
    <source>
        <dbReference type="Proteomes" id="UP000644610"/>
    </source>
</evidence>
<name>A0A8J3UNE7_9ACTN</name>
<dbReference type="RefSeq" id="WP_203975091.1">
    <property type="nucleotide sequence ID" value="NZ_BAAAKY010000014.1"/>
</dbReference>
<feature type="transmembrane region" description="Helical" evidence="1">
    <location>
        <begin position="212"/>
        <end position="239"/>
    </location>
</feature>
<sequence>MNDVRTVRAFIRSRGRGPTSWSDRYVSLFALTVAAAVLADPLTGAFAKLTAISRQVDPSRLGAGIALVALAYAGFLSLARRVGPVVLPAADAAWLLRSPLPRRDVLRRTSAILLAVSLASGAALSLALFAVLAGSAAHGTLVLATAVLVGLSAAVGGMAAAVVAQSSPTWESWLRGAVVSLVVAAVLTAVAGSGPGRQVLTAVTPTGPGRQVLAAVTGAPRSLGATPAGLSAAAALLLVRQAWRALGRIHVSSLLATSTRAGHVAAAAVVMDPGALTWAAEDNHWRARALRSRPWPALLSRGAPWARHAVSAPLALAWHDWRRLARRPGRLAALLGTAALPALAAQAQGGLSAVAVAVLAAGALTAAAVCTAGARRDGEDPGLARLFGVNPRAVLAARALLPALMSAAWLTFALGVLTVTGALTGSWWLLGPLAAPALAAGALRMARRRPIDHSMPVIDTPSGAVPTGWVVWAFTGVDVAAIGCAPMLYALAVQPPDTGAFVTAQAVSGFAVLAAFLLGAKTGVRRG</sequence>
<feature type="transmembrane region" description="Helical" evidence="1">
    <location>
        <begin position="59"/>
        <end position="79"/>
    </location>
</feature>
<feature type="transmembrane region" description="Helical" evidence="1">
    <location>
        <begin position="425"/>
        <end position="446"/>
    </location>
</feature>
<feature type="transmembrane region" description="Helical" evidence="1">
    <location>
        <begin position="353"/>
        <end position="374"/>
    </location>
</feature>
<evidence type="ECO:0000256" key="1">
    <source>
        <dbReference type="SAM" id="Phobius"/>
    </source>
</evidence>
<comment type="caution">
    <text evidence="2">The sequence shown here is derived from an EMBL/GenBank/DDBJ whole genome shotgun (WGS) entry which is preliminary data.</text>
</comment>
<gene>
    <name evidence="2" type="ORF">Psi02_33710</name>
</gene>
<dbReference type="Pfam" id="PF19814">
    <property type="entry name" value="DUF6297"/>
    <property type="match status" value="1"/>
</dbReference>
<dbReference type="EMBL" id="BOOQ01000022">
    <property type="protein sequence ID" value="GII46947.1"/>
    <property type="molecule type" value="Genomic_DNA"/>
</dbReference>
<proteinExistence type="predicted"/>
<keyword evidence="1" id="KW-0812">Transmembrane</keyword>
<accession>A0A8J3UNE7</accession>
<feature type="transmembrane region" description="Helical" evidence="1">
    <location>
        <begin position="467"/>
        <end position="492"/>
    </location>
</feature>
<feature type="transmembrane region" description="Helical" evidence="1">
    <location>
        <begin position="331"/>
        <end position="347"/>
    </location>
</feature>
<feature type="transmembrane region" description="Helical" evidence="1">
    <location>
        <begin position="111"/>
        <end position="135"/>
    </location>
</feature>
<feature type="transmembrane region" description="Helical" evidence="1">
    <location>
        <begin position="141"/>
        <end position="164"/>
    </location>
</feature>
<feature type="transmembrane region" description="Helical" evidence="1">
    <location>
        <begin position="173"/>
        <end position="192"/>
    </location>
</feature>
<reference evidence="2" key="1">
    <citation type="submission" date="2021-01" db="EMBL/GenBank/DDBJ databases">
        <title>Whole genome shotgun sequence of Planotetraspora silvatica NBRC 100141.</title>
        <authorList>
            <person name="Komaki H."/>
            <person name="Tamura T."/>
        </authorList>
    </citation>
    <scope>NUCLEOTIDE SEQUENCE</scope>
    <source>
        <strain evidence="2">NBRC 100141</strain>
    </source>
</reference>
<evidence type="ECO:0000313" key="2">
    <source>
        <dbReference type="EMBL" id="GII46947.1"/>
    </source>
</evidence>
<keyword evidence="1" id="KW-0472">Membrane</keyword>
<dbReference type="AlphaFoldDB" id="A0A8J3UNE7"/>
<feature type="transmembrane region" description="Helical" evidence="1">
    <location>
        <begin position="395"/>
        <end position="419"/>
    </location>
</feature>
<dbReference type="InterPro" id="IPR046264">
    <property type="entry name" value="DUF6297"/>
</dbReference>
<organism evidence="2 3">
    <name type="scientific">Planotetraspora silvatica</name>
    <dbReference type="NCBI Taxonomy" id="234614"/>
    <lineage>
        <taxon>Bacteria</taxon>
        <taxon>Bacillati</taxon>
        <taxon>Actinomycetota</taxon>
        <taxon>Actinomycetes</taxon>
        <taxon>Streptosporangiales</taxon>
        <taxon>Streptosporangiaceae</taxon>
        <taxon>Planotetraspora</taxon>
    </lineage>
</organism>
<feature type="transmembrane region" description="Helical" evidence="1">
    <location>
        <begin position="21"/>
        <end position="39"/>
    </location>
</feature>
<feature type="transmembrane region" description="Helical" evidence="1">
    <location>
        <begin position="498"/>
        <end position="520"/>
    </location>
</feature>
<keyword evidence="3" id="KW-1185">Reference proteome</keyword>